<dbReference type="InterPro" id="IPR039365">
    <property type="entry name" value="IS701-like"/>
</dbReference>
<accession>A0ABV3EJ11</accession>
<dbReference type="RefSeq" id="WP_359268224.1">
    <property type="nucleotide sequence ID" value="NZ_JBEZNA010000003.1"/>
</dbReference>
<evidence type="ECO:0000313" key="4">
    <source>
        <dbReference type="Proteomes" id="UP001551584"/>
    </source>
</evidence>
<dbReference type="EMBL" id="JBEZNA010000003">
    <property type="protein sequence ID" value="MEU9576172.1"/>
    <property type="molecule type" value="Genomic_DNA"/>
</dbReference>
<gene>
    <name evidence="3" type="ORF">AB0D95_02590</name>
</gene>
<proteinExistence type="predicted"/>
<name>A0ABV3EJ11_9ACTN</name>
<comment type="caution">
    <text evidence="3">The sequence shown here is derived from an EMBL/GenBank/DDBJ whole genome shotgun (WGS) entry which is preliminary data.</text>
</comment>
<dbReference type="InterPro" id="IPR038721">
    <property type="entry name" value="IS701-like_DDE_dom"/>
</dbReference>
<evidence type="ECO:0000256" key="1">
    <source>
        <dbReference type="SAM" id="MobiDB-lite"/>
    </source>
</evidence>
<dbReference type="Pfam" id="PF13546">
    <property type="entry name" value="DDE_5"/>
    <property type="match status" value="1"/>
</dbReference>
<evidence type="ECO:0000313" key="3">
    <source>
        <dbReference type="EMBL" id="MEU9576172.1"/>
    </source>
</evidence>
<dbReference type="SUPFAM" id="SSF53098">
    <property type="entry name" value="Ribonuclease H-like"/>
    <property type="match status" value="1"/>
</dbReference>
<organism evidence="3 4">
    <name type="scientific">Streptomyces chilikensis</name>
    <dbReference type="NCBI Taxonomy" id="1194079"/>
    <lineage>
        <taxon>Bacteria</taxon>
        <taxon>Bacillati</taxon>
        <taxon>Actinomycetota</taxon>
        <taxon>Actinomycetes</taxon>
        <taxon>Kitasatosporales</taxon>
        <taxon>Streptomycetaceae</taxon>
        <taxon>Streptomyces</taxon>
    </lineage>
</organism>
<reference evidence="3 4" key="1">
    <citation type="submission" date="2024-06" db="EMBL/GenBank/DDBJ databases">
        <title>The Natural Products Discovery Center: Release of the First 8490 Sequenced Strains for Exploring Actinobacteria Biosynthetic Diversity.</title>
        <authorList>
            <person name="Kalkreuter E."/>
            <person name="Kautsar S.A."/>
            <person name="Yang D."/>
            <person name="Bader C.D."/>
            <person name="Teijaro C.N."/>
            <person name="Fluegel L."/>
            <person name="Davis C.M."/>
            <person name="Simpson J.R."/>
            <person name="Lauterbach L."/>
            <person name="Steele A.D."/>
            <person name="Gui C."/>
            <person name="Meng S."/>
            <person name="Li G."/>
            <person name="Viehrig K."/>
            <person name="Ye F."/>
            <person name="Su P."/>
            <person name="Kiefer A.F."/>
            <person name="Nichols A."/>
            <person name="Cepeda A.J."/>
            <person name="Yan W."/>
            <person name="Fan B."/>
            <person name="Jiang Y."/>
            <person name="Adhikari A."/>
            <person name="Zheng C.-J."/>
            <person name="Schuster L."/>
            <person name="Cowan T.M."/>
            <person name="Smanski M.J."/>
            <person name="Chevrette M.G."/>
            <person name="De Carvalho L.P.S."/>
            <person name="Shen B."/>
        </authorList>
    </citation>
    <scope>NUCLEOTIDE SEQUENCE [LARGE SCALE GENOMIC DNA]</scope>
    <source>
        <strain evidence="3 4">NPDC048117</strain>
    </source>
</reference>
<keyword evidence="4" id="KW-1185">Reference proteome</keyword>
<sequence>MDAREVNRVRDKLALYVTDVFASVPRKDQRAKGNCYLRGLMLDGRRKSIQAMASRLPDGNEQNLQQFVNQSTWDPVPVQRRICERMLPLVNPTAWVIDDVSLPKDGRMSVAVAPQYCGALGKRANCQVAVSVHAASDTASCPLQWRLFLPKEWAADTNRRTITRIPPEAGHREKWRLALDMLDTLADWGMRPPVVVADAAYGTNAHFRAGLAERGIDYMLAVRADVTTHPFNAQPTAPDRKGPVGCWPQPRYRHPAPSVAALATGLGQEAFTSLTWRQGSRGELRSRFAAVRVRPAGHAVERPIRAAASAEQGWWDGVLPDCWLLVEWPEEAEAPTDYWLSSLPADTPLPDLVRLAKVRWRIEHDYRELKHGLGLDHFEGRSWPGWHHHVTLVTAAHVFLTEQRLAPKAPGPHSPSTRSSTPSKAS</sequence>
<dbReference type="InterPro" id="IPR012337">
    <property type="entry name" value="RNaseH-like_sf"/>
</dbReference>
<dbReference type="PANTHER" id="PTHR33627:SF1">
    <property type="entry name" value="TRANSPOSASE"/>
    <property type="match status" value="1"/>
</dbReference>
<evidence type="ECO:0000259" key="2">
    <source>
        <dbReference type="Pfam" id="PF13546"/>
    </source>
</evidence>
<feature type="domain" description="Transposase IS701-like DDE" evidence="2">
    <location>
        <begin position="20"/>
        <end position="282"/>
    </location>
</feature>
<feature type="compositionally biased region" description="Low complexity" evidence="1">
    <location>
        <begin position="414"/>
        <end position="426"/>
    </location>
</feature>
<dbReference type="Proteomes" id="UP001551584">
    <property type="component" value="Unassembled WGS sequence"/>
</dbReference>
<feature type="region of interest" description="Disordered" evidence="1">
    <location>
        <begin position="405"/>
        <end position="426"/>
    </location>
</feature>
<dbReference type="PANTHER" id="PTHR33627">
    <property type="entry name" value="TRANSPOSASE"/>
    <property type="match status" value="1"/>
</dbReference>
<protein>
    <submittedName>
        <fullName evidence="3">IS701 family transposase</fullName>
    </submittedName>
</protein>
<dbReference type="NCBIfam" id="NF033540">
    <property type="entry name" value="transpos_IS701"/>
    <property type="match status" value="1"/>
</dbReference>